<dbReference type="GO" id="GO:0005783">
    <property type="term" value="C:endoplasmic reticulum"/>
    <property type="evidence" value="ECO:0007669"/>
    <property type="project" value="TreeGrafter"/>
</dbReference>
<dbReference type="GO" id="GO:0051301">
    <property type="term" value="P:cell division"/>
    <property type="evidence" value="ECO:0007669"/>
    <property type="project" value="UniProtKB-KW"/>
</dbReference>
<dbReference type="Proteomes" id="UP001201980">
    <property type="component" value="Unassembled WGS sequence"/>
</dbReference>
<comment type="caution">
    <text evidence="4">The sequence shown here is derived from an EMBL/GenBank/DDBJ whole genome shotgun (WGS) entry which is preliminary data.</text>
</comment>
<dbReference type="SUPFAM" id="SSF56300">
    <property type="entry name" value="Metallo-dependent phosphatases"/>
    <property type="match status" value="1"/>
</dbReference>
<feature type="compositionally biased region" description="Basic residues" evidence="2">
    <location>
        <begin position="657"/>
        <end position="669"/>
    </location>
</feature>
<evidence type="ECO:0000256" key="3">
    <source>
        <dbReference type="SAM" id="Phobius"/>
    </source>
</evidence>
<keyword evidence="3" id="KW-0812">Transmembrane</keyword>
<feature type="transmembrane region" description="Helical" evidence="3">
    <location>
        <begin position="97"/>
        <end position="118"/>
    </location>
</feature>
<proteinExistence type="predicted"/>
<keyword evidence="5" id="KW-1185">Reference proteome</keyword>
<keyword evidence="1 3" id="KW-0472">Membrane</keyword>
<feature type="region of interest" description="Disordered" evidence="2">
    <location>
        <begin position="650"/>
        <end position="741"/>
    </location>
</feature>
<dbReference type="PANTHER" id="PTHR13315">
    <property type="entry name" value="METALLO PHOSPHOESTERASE RELATED"/>
    <property type="match status" value="1"/>
</dbReference>
<reference evidence="4" key="1">
    <citation type="submission" date="2022-07" db="EMBL/GenBank/DDBJ databases">
        <title>Draft genome sequence of Zalerion maritima ATCC 34329, a (micro)plastics degrading marine fungus.</title>
        <authorList>
            <person name="Paco A."/>
            <person name="Goncalves M.F.M."/>
            <person name="Rocha-Santos T.A.P."/>
            <person name="Alves A."/>
        </authorList>
    </citation>
    <scope>NUCLEOTIDE SEQUENCE</scope>
    <source>
        <strain evidence="4">ATCC 34329</strain>
    </source>
</reference>
<name>A0AAD5S2S8_9PEZI</name>
<dbReference type="PANTHER" id="PTHR13315:SF4">
    <property type="entry name" value="METALLOPHOSPHOESTERASE, ISOFORM E"/>
    <property type="match status" value="1"/>
</dbReference>
<evidence type="ECO:0000313" key="5">
    <source>
        <dbReference type="Proteomes" id="UP001201980"/>
    </source>
</evidence>
<keyword evidence="4" id="KW-0131">Cell cycle</keyword>
<dbReference type="GO" id="GO:0016020">
    <property type="term" value="C:membrane"/>
    <property type="evidence" value="ECO:0007669"/>
    <property type="project" value="GOC"/>
</dbReference>
<dbReference type="GO" id="GO:0006506">
    <property type="term" value="P:GPI anchor biosynthetic process"/>
    <property type="evidence" value="ECO:0007669"/>
    <property type="project" value="InterPro"/>
</dbReference>
<dbReference type="InterPro" id="IPR029052">
    <property type="entry name" value="Metallo-depent_PP-like"/>
</dbReference>
<keyword evidence="3" id="KW-1133">Transmembrane helix</keyword>
<evidence type="ECO:0000256" key="1">
    <source>
        <dbReference type="ARBA" id="ARBA00023136"/>
    </source>
</evidence>
<evidence type="ECO:0000313" key="4">
    <source>
        <dbReference type="EMBL" id="KAJ2904527.1"/>
    </source>
</evidence>
<feature type="region of interest" description="Disordered" evidence="2">
    <location>
        <begin position="451"/>
        <end position="473"/>
    </location>
</feature>
<evidence type="ECO:0000256" key="2">
    <source>
        <dbReference type="SAM" id="MobiDB-lite"/>
    </source>
</evidence>
<organism evidence="4 5">
    <name type="scientific">Zalerion maritima</name>
    <dbReference type="NCBI Taxonomy" id="339359"/>
    <lineage>
        <taxon>Eukaryota</taxon>
        <taxon>Fungi</taxon>
        <taxon>Dikarya</taxon>
        <taxon>Ascomycota</taxon>
        <taxon>Pezizomycotina</taxon>
        <taxon>Sordariomycetes</taxon>
        <taxon>Lulworthiomycetidae</taxon>
        <taxon>Lulworthiales</taxon>
        <taxon>Lulworthiaceae</taxon>
        <taxon>Zalerion</taxon>
    </lineage>
</organism>
<feature type="compositionally biased region" description="Gly residues" evidence="2">
    <location>
        <begin position="671"/>
        <end position="683"/>
    </location>
</feature>
<protein>
    <submittedName>
        <fullName evidence="4">Cell division control protein</fullName>
    </submittedName>
</protein>
<dbReference type="AlphaFoldDB" id="A0AAD5S2S8"/>
<feature type="compositionally biased region" description="Low complexity" evidence="2">
    <location>
        <begin position="684"/>
        <end position="709"/>
    </location>
</feature>
<feature type="region of interest" description="Disordered" evidence="2">
    <location>
        <begin position="21"/>
        <end position="51"/>
    </location>
</feature>
<sequence length="817" mass="90962">MTTTTAMRKRDDDEYDLRGLHHQNQNQNQNQTRRHYGGSGGGVSFSSSPSSFPTTEQVRQLFTRAVSLLWKWFAGPGRRHAANLSVRFARRIQRNMIIPRLVSFPHLLVAIWVLVIMWGERWVFGSKVEECEWRHWERWMLQEIKLIMDLFFTTEQPPGAAPHHLIFVADPQLIDPHSYPGRPWPINPLTEQITDNYLRRSYTTLQHKLKPDTTMFLGDLFDGGREWKTAAGNFDEPSWARPYPSDEAPYVKEWKEDYGEDFWIQEYMRFNDLFFAPFIDNLSGAANDEGKNGQRGRKIIASLPGNHDLGFGAQVKIPARDRFRAYFGEENRIDVIGNHSIVSVDTVSLSAGTAEENAVHGEEMKEIYEPASMFLDSVKADKRKAIERELRFWRGETEEVGASGVGYPSAVEEAEENDFSKYPSMDPGVEAGRDDFPTILLTHVPLYRGPGTPCGPKREKWPPSKPAPGEKGPMIPDHRNAISVSAGYQYQNVLSESDSVKLVDKIGNVKHVFSGDDHDYCELVHDEKKQGVREITVKSISMAMGVKIPGFVMVSLWNPIDTRTGKSLLAGGESGNEEDYSTMQTHLCLLPSQLDTFMRYAMLGVVTVALLAVRAFLMPVMGWTPFALKTLEGKGGFGAENGTVLPMYKDKLEPPAHHHGHHHGNRHRGYSSGGFGLGLGGPGSAPAGELGNRTRGTSSSPYTAAPAYGAGAGGGIQRSNSKGKKRDKENGRWGWGGGGGGPKIEIKTEDEMLYPGGDKWKARRMGGHGAGGLVGGLWGGWRGGKLTVRDGGREFVTCLFRVVWMTGALWVWLNWRG</sequence>
<dbReference type="InterPro" id="IPR033308">
    <property type="entry name" value="PGAP5/Cdc1/Ted1"/>
</dbReference>
<dbReference type="EMBL" id="JAKWBI020000051">
    <property type="protein sequence ID" value="KAJ2904527.1"/>
    <property type="molecule type" value="Genomic_DNA"/>
</dbReference>
<keyword evidence="4" id="KW-0132">Cell division</keyword>
<gene>
    <name evidence="4" type="ORF">MKZ38_007859</name>
</gene>
<accession>A0AAD5S2S8</accession>